<evidence type="ECO:0000313" key="3">
    <source>
        <dbReference type="Proteomes" id="UP000695026"/>
    </source>
</evidence>
<dbReference type="GeneID" id="103056748"/>
<dbReference type="KEGG" id="pbi:103056748"/>
<dbReference type="PANTHER" id="PTHR34035:SF1">
    <property type="entry name" value="TESTIS-EXPRESSED PROTEIN 47"/>
    <property type="match status" value="1"/>
</dbReference>
<evidence type="ECO:0000256" key="2">
    <source>
        <dbReference type="SAM" id="SignalP"/>
    </source>
</evidence>
<dbReference type="RefSeq" id="XP_025029094.1">
    <property type="nucleotide sequence ID" value="XM_025173326.1"/>
</dbReference>
<sequence>METHWKYLLHRLFFVAMLREEASEGEITGYHEQLFQKISRFHLGEPASGVLLIYSQSILHILEASSGTLYHILKNLALFEKQGTTAHRWFMVLKQLKTKPKKLALLQDIKILVISHNIPTRLFTQWYATKVEVPVTLEDVTQSQTTEEVITECLTLILKLGVYLATLKVGSKGLGECLHTAVPELLIPAETIRYLCRTQECLSPTEFLKVFDNPLQPNMDSGTPPSPQREAPSLLGPLALPSPGSGHQTIGGWQRNFSLLGQALKHRCRWTVTDLSKSPVVLRGLESCRNSMAYSDSYVYMKPYATPDKLPMFLKA</sequence>
<dbReference type="OMA" id="SLAMIYK"/>
<evidence type="ECO:0000256" key="1">
    <source>
        <dbReference type="SAM" id="MobiDB-lite"/>
    </source>
</evidence>
<name>A0A9F5IPQ1_PYTBI</name>
<dbReference type="Proteomes" id="UP000695026">
    <property type="component" value="Unplaced"/>
</dbReference>
<dbReference type="PANTHER" id="PTHR34035">
    <property type="entry name" value="TESTIS-EXPRESSED PROTEIN 47"/>
    <property type="match status" value="1"/>
</dbReference>
<keyword evidence="3" id="KW-1185">Reference proteome</keyword>
<dbReference type="OrthoDB" id="548795at2759"/>
<feature type="region of interest" description="Disordered" evidence="1">
    <location>
        <begin position="214"/>
        <end position="238"/>
    </location>
</feature>
<gene>
    <name evidence="4" type="primary">LOC103056748</name>
</gene>
<evidence type="ECO:0000313" key="4">
    <source>
        <dbReference type="RefSeq" id="XP_025029094.1"/>
    </source>
</evidence>
<dbReference type="InterPro" id="IPR055308">
    <property type="entry name" value="TEX47-like"/>
</dbReference>
<keyword evidence="2" id="KW-0732">Signal</keyword>
<dbReference type="Pfam" id="PF24787">
    <property type="entry name" value="TEX47"/>
    <property type="match status" value="2"/>
</dbReference>
<dbReference type="AlphaFoldDB" id="A0A9F5IPQ1"/>
<reference evidence="4" key="1">
    <citation type="submission" date="2025-08" db="UniProtKB">
        <authorList>
            <consortium name="RefSeq"/>
        </authorList>
    </citation>
    <scope>IDENTIFICATION</scope>
    <source>
        <tissue evidence="4">Liver</tissue>
    </source>
</reference>
<accession>A0A9F5IPQ1</accession>
<feature type="chain" id="PRO_5039904382" evidence="2">
    <location>
        <begin position="25"/>
        <end position="316"/>
    </location>
</feature>
<feature type="signal peptide" evidence="2">
    <location>
        <begin position="1"/>
        <end position="24"/>
    </location>
</feature>
<proteinExistence type="predicted"/>
<protein>
    <submittedName>
        <fullName evidence="4">Testis-expressed protein 47-like</fullName>
    </submittedName>
</protein>
<organism evidence="3 4">
    <name type="scientific">Python bivittatus</name>
    <name type="common">Burmese python</name>
    <name type="synonym">Python molurus bivittatus</name>
    <dbReference type="NCBI Taxonomy" id="176946"/>
    <lineage>
        <taxon>Eukaryota</taxon>
        <taxon>Metazoa</taxon>
        <taxon>Chordata</taxon>
        <taxon>Craniata</taxon>
        <taxon>Vertebrata</taxon>
        <taxon>Euteleostomi</taxon>
        <taxon>Lepidosauria</taxon>
        <taxon>Squamata</taxon>
        <taxon>Bifurcata</taxon>
        <taxon>Unidentata</taxon>
        <taxon>Episquamata</taxon>
        <taxon>Toxicofera</taxon>
        <taxon>Serpentes</taxon>
        <taxon>Henophidia</taxon>
        <taxon>Pythonidae</taxon>
        <taxon>Python</taxon>
    </lineage>
</organism>